<dbReference type="Gene3D" id="1.10.3720.10">
    <property type="entry name" value="MetI-like"/>
    <property type="match status" value="1"/>
</dbReference>
<keyword evidence="10" id="KW-1185">Reference proteome</keyword>
<feature type="transmembrane region" description="Helical" evidence="7">
    <location>
        <begin position="31"/>
        <end position="50"/>
    </location>
</feature>
<proteinExistence type="inferred from homology"/>
<evidence type="ECO:0000256" key="7">
    <source>
        <dbReference type="RuleBase" id="RU363032"/>
    </source>
</evidence>
<dbReference type="SUPFAM" id="SSF161098">
    <property type="entry name" value="MetI-like"/>
    <property type="match status" value="1"/>
</dbReference>
<dbReference type="InterPro" id="IPR050366">
    <property type="entry name" value="BP-dependent_transpt_permease"/>
</dbReference>
<dbReference type="Pfam" id="PF00528">
    <property type="entry name" value="BPD_transp_1"/>
    <property type="match status" value="1"/>
</dbReference>
<keyword evidence="6 7" id="KW-0472">Membrane</keyword>
<dbReference type="GO" id="GO:0005886">
    <property type="term" value="C:plasma membrane"/>
    <property type="evidence" value="ECO:0007669"/>
    <property type="project" value="UniProtKB-SubCell"/>
</dbReference>
<dbReference type="PANTHER" id="PTHR43386">
    <property type="entry name" value="OLIGOPEPTIDE TRANSPORT SYSTEM PERMEASE PROTEIN APPC"/>
    <property type="match status" value="1"/>
</dbReference>
<comment type="subcellular location">
    <subcellularLocation>
        <location evidence="1 7">Cell membrane</location>
        <topology evidence="1 7">Multi-pass membrane protein</topology>
    </subcellularLocation>
</comment>
<dbReference type="CDD" id="cd06261">
    <property type="entry name" value="TM_PBP2"/>
    <property type="match status" value="1"/>
</dbReference>
<protein>
    <submittedName>
        <fullName evidence="9">Peptide/nickel transport system permease protein</fullName>
    </submittedName>
</protein>
<evidence type="ECO:0000256" key="1">
    <source>
        <dbReference type="ARBA" id="ARBA00004651"/>
    </source>
</evidence>
<name>A0A7W9CCL8_9MICO</name>
<sequence>MTVAPALETPPAFAAPPTPAGRPAWLNVPDLAAIAFVAFLLIAVAFPSVLTPYDPLEVSPGDTLSAPSLAHIFGTDYLGRDLYTRVVHGTALTLSTSGIAVLIGLAIGLTLGSLAGYLGGWVDSLLSRVVDVLLAIPGLLLAMVIVVSLGFGAVNAAIAVGLSSVAGFTRLVRSEVLTVKEHPFVEASAHLGGTRRYTLLRHILPNSYGSVLALVPLEFGGAILSISALSFLGFGAVPPQPEWGLLVSEGRQYITSSPWMSLIPGLVIAATVLSVARLSTLAQRAREGRS</sequence>
<comment type="caution">
    <text evidence="9">The sequence shown here is derived from an EMBL/GenBank/DDBJ whole genome shotgun (WGS) entry which is preliminary data.</text>
</comment>
<dbReference type="AlphaFoldDB" id="A0A7W9CCL8"/>
<dbReference type="Proteomes" id="UP000517712">
    <property type="component" value="Unassembled WGS sequence"/>
</dbReference>
<keyword evidence="4 7" id="KW-0812">Transmembrane</keyword>
<evidence type="ECO:0000313" key="9">
    <source>
        <dbReference type="EMBL" id="MBB5743001.1"/>
    </source>
</evidence>
<dbReference type="GO" id="GO:0055085">
    <property type="term" value="P:transmembrane transport"/>
    <property type="evidence" value="ECO:0007669"/>
    <property type="project" value="InterPro"/>
</dbReference>
<keyword evidence="5 7" id="KW-1133">Transmembrane helix</keyword>
<feature type="transmembrane region" description="Helical" evidence="7">
    <location>
        <begin position="257"/>
        <end position="276"/>
    </location>
</feature>
<feature type="transmembrane region" description="Helical" evidence="7">
    <location>
        <begin position="211"/>
        <end position="237"/>
    </location>
</feature>
<evidence type="ECO:0000259" key="8">
    <source>
        <dbReference type="PROSITE" id="PS50928"/>
    </source>
</evidence>
<keyword evidence="3" id="KW-1003">Cell membrane</keyword>
<dbReference type="RefSeq" id="WP_184282687.1">
    <property type="nucleotide sequence ID" value="NZ_BAAAPG010000001.1"/>
</dbReference>
<organism evidence="9 10">
    <name type="scientific">Microbacterium ginsengiterrae</name>
    <dbReference type="NCBI Taxonomy" id="546115"/>
    <lineage>
        <taxon>Bacteria</taxon>
        <taxon>Bacillati</taxon>
        <taxon>Actinomycetota</taxon>
        <taxon>Actinomycetes</taxon>
        <taxon>Micrococcales</taxon>
        <taxon>Microbacteriaceae</taxon>
        <taxon>Microbacterium</taxon>
    </lineage>
</organism>
<comment type="similarity">
    <text evidence="7">Belongs to the binding-protein-dependent transport system permease family.</text>
</comment>
<evidence type="ECO:0000256" key="6">
    <source>
        <dbReference type="ARBA" id="ARBA00023136"/>
    </source>
</evidence>
<dbReference type="EMBL" id="JACHMU010000001">
    <property type="protein sequence ID" value="MBB5743001.1"/>
    <property type="molecule type" value="Genomic_DNA"/>
</dbReference>
<evidence type="ECO:0000313" key="10">
    <source>
        <dbReference type="Proteomes" id="UP000517712"/>
    </source>
</evidence>
<evidence type="ECO:0000256" key="5">
    <source>
        <dbReference type="ARBA" id="ARBA00022989"/>
    </source>
</evidence>
<accession>A0A7W9CCL8</accession>
<gene>
    <name evidence="9" type="ORF">HD600_001498</name>
</gene>
<evidence type="ECO:0000256" key="3">
    <source>
        <dbReference type="ARBA" id="ARBA00022475"/>
    </source>
</evidence>
<dbReference type="InterPro" id="IPR000515">
    <property type="entry name" value="MetI-like"/>
</dbReference>
<keyword evidence="2 7" id="KW-0813">Transport</keyword>
<evidence type="ECO:0000256" key="2">
    <source>
        <dbReference type="ARBA" id="ARBA00022448"/>
    </source>
</evidence>
<evidence type="ECO:0000256" key="4">
    <source>
        <dbReference type="ARBA" id="ARBA00022692"/>
    </source>
</evidence>
<reference evidence="9 10" key="1">
    <citation type="submission" date="2020-08" db="EMBL/GenBank/DDBJ databases">
        <title>Sequencing the genomes of 1000 actinobacteria strains.</title>
        <authorList>
            <person name="Klenk H.-P."/>
        </authorList>
    </citation>
    <scope>NUCLEOTIDE SEQUENCE [LARGE SCALE GENOMIC DNA]</scope>
    <source>
        <strain evidence="9 10">DSM 24823</strain>
    </source>
</reference>
<dbReference type="InterPro" id="IPR035906">
    <property type="entry name" value="MetI-like_sf"/>
</dbReference>
<dbReference type="PANTHER" id="PTHR43386:SF25">
    <property type="entry name" value="PEPTIDE ABC TRANSPORTER PERMEASE PROTEIN"/>
    <property type="match status" value="1"/>
</dbReference>
<feature type="transmembrane region" description="Helical" evidence="7">
    <location>
        <begin position="125"/>
        <end position="147"/>
    </location>
</feature>
<feature type="domain" description="ABC transmembrane type-1" evidence="8">
    <location>
        <begin position="90"/>
        <end position="279"/>
    </location>
</feature>
<feature type="transmembrane region" description="Helical" evidence="7">
    <location>
        <begin position="99"/>
        <end position="118"/>
    </location>
</feature>
<dbReference type="PROSITE" id="PS50928">
    <property type="entry name" value="ABC_TM1"/>
    <property type="match status" value="1"/>
</dbReference>